<feature type="domain" description="HMA" evidence="2">
    <location>
        <begin position="5"/>
        <end position="69"/>
    </location>
</feature>
<dbReference type="Proteomes" id="UP001345219">
    <property type="component" value="Chromosome 5"/>
</dbReference>
<reference evidence="3 4" key="1">
    <citation type="journal article" date="2023" name="Hortic Res">
        <title>Pangenome of water caltrop reveals structural variations and asymmetric subgenome divergence after allopolyploidization.</title>
        <authorList>
            <person name="Zhang X."/>
            <person name="Chen Y."/>
            <person name="Wang L."/>
            <person name="Yuan Y."/>
            <person name="Fang M."/>
            <person name="Shi L."/>
            <person name="Lu R."/>
            <person name="Comes H.P."/>
            <person name="Ma Y."/>
            <person name="Chen Y."/>
            <person name="Huang G."/>
            <person name="Zhou Y."/>
            <person name="Zheng Z."/>
            <person name="Qiu Y."/>
        </authorList>
    </citation>
    <scope>NUCLEOTIDE SEQUENCE [LARGE SCALE GENOMIC DNA]</scope>
    <source>
        <tissue evidence="3">Roots</tissue>
    </source>
</reference>
<dbReference type="GO" id="GO:1900150">
    <property type="term" value="P:regulation of defense response to fungus"/>
    <property type="evidence" value="ECO:0007669"/>
    <property type="project" value="InterPro"/>
</dbReference>
<evidence type="ECO:0000313" key="4">
    <source>
        <dbReference type="Proteomes" id="UP001345219"/>
    </source>
</evidence>
<feature type="compositionally biased region" description="Basic and acidic residues" evidence="1">
    <location>
        <begin position="122"/>
        <end position="135"/>
    </location>
</feature>
<dbReference type="PROSITE" id="PS50846">
    <property type="entry name" value="HMA_2"/>
    <property type="match status" value="1"/>
</dbReference>
<dbReference type="PANTHER" id="PTHR47488:SF7">
    <property type="entry name" value="HEAVY METAL TRANSPORT_DETOXIFICATION SUPERFAMILY PROTEIN"/>
    <property type="match status" value="1"/>
</dbReference>
<dbReference type="SUPFAM" id="SSF55008">
    <property type="entry name" value="HMA, heavy metal-associated domain"/>
    <property type="match status" value="1"/>
</dbReference>
<evidence type="ECO:0000256" key="1">
    <source>
        <dbReference type="SAM" id="MobiDB-lite"/>
    </source>
</evidence>
<evidence type="ECO:0000259" key="2">
    <source>
        <dbReference type="PROSITE" id="PS50846"/>
    </source>
</evidence>
<organism evidence="3 4">
    <name type="scientific">Trapa incisa</name>
    <dbReference type="NCBI Taxonomy" id="236973"/>
    <lineage>
        <taxon>Eukaryota</taxon>
        <taxon>Viridiplantae</taxon>
        <taxon>Streptophyta</taxon>
        <taxon>Embryophyta</taxon>
        <taxon>Tracheophyta</taxon>
        <taxon>Spermatophyta</taxon>
        <taxon>Magnoliopsida</taxon>
        <taxon>eudicotyledons</taxon>
        <taxon>Gunneridae</taxon>
        <taxon>Pentapetalae</taxon>
        <taxon>rosids</taxon>
        <taxon>malvids</taxon>
        <taxon>Myrtales</taxon>
        <taxon>Lythraceae</taxon>
        <taxon>Trapa</taxon>
    </lineage>
</organism>
<dbReference type="InterPro" id="IPR036163">
    <property type="entry name" value="HMA_dom_sf"/>
</dbReference>
<evidence type="ECO:0000313" key="3">
    <source>
        <dbReference type="EMBL" id="KAK4761126.1"/>
    </source>
</evidence>
<dbReference type="InterPro" id="IPR044169">
    <property type="entry name" value="PI21"/>
</dbReference>
<comment type="caution">
    <text evidence="3">The sequence shown here is derived from an EMBL/GenBank/DDBJ whole genome shotgun (WGS) entry which is preliminary data.</text>
</comment>
<accession>A0AAN7K6V2</accession>
<dbReference type="Gene3D" id="3.30.70.100">
    <property type="match status" value="1"/>
</dbReference>
<feature type="compositionally biased region" description="Basic and acidic residues" evidence="1">
    <location>
        <begin position="81"/>
        <end position="115"/>
    </location>
</feature>
<sequence length="243" mass="26453">MADTVTAMVIKVDLQCDRCRNKIRKVLSSFPEIRDQIYDEKQNSVMIKVVSCCPDKILKKICSKGGKSIEKIEIVPGEKKKDAGVDKTKEGGGDKAKEGGGNKVKEAGGEKKKDQPQPANKEAAKKSEPKKEETGKAAAATKEPEKKEGGGGGGDKSKDKAPDSKPKEAVAVVPASGYPSIFPSAYPMQAYYDSYYPHQVHIGGSQYHGMPDYYVARDGNHGNYYGRQCDYFSEENQASCTVM</sequence>
<keyword evidence="4" id="KW-1185">Reference proteome</keyword>
<dbReference type="PANTHER" id="PTHR47488">
    <property type="entry name" value="HEAVY METAL TRANSPORT/DETOXIFICATION SUPERFAMILY PROTEIN"/>
    <property type="match status" value="1"/>
</dbReference>
<dbReference type="AlphaFoldDB" id="A0AAN7K6V2"/>
<proteinExistence type="predicted"/>
<feature type="region of interest" description="Disordered" evidence="1">
    <location>
        <begin position="81"/>
        <end position="168"/>
    </location>
</feature>
<protein>
    <recommendedName>
        <fullName evidence="2">HMA domain-containing protein</fullName>
    </recommendedName>
</protein>
<gene>
    <name evidence="3" type="ORF">SAY87_006019</name>
</gene>
<dbReference type="GO" id="GO:0046872">
    <property type="term" value="F:metal ion binding"/>
    <property type="evidence" value="ECO:0007669"/>
    <property type="project" value="InterPro"/>
</dbReference>
<dbReference type="InterPro" id="IPR006121">
    <property type="entry name" value="HMA_dom"/>
</dbReference>
<dbReference type="EMBL" id="JAXIOK010000010">
    <property type="protein sequence ID" value="KAK4761126.1"/>
    <property type="molecule type" value="Genomic_DNA"/>
</dbReference>
<name>A0AAN7K6V2_9MYRT</name>
<feature type="compositionally biased region" description="Basic and acidic residues" evidence="1">
    <location>
        <begin position="142"/>
        <end position="168"/>
    </location>
</feature>